<dbReference type="VEuPathDB" id="FungiDB:FVEG_06152"/>
<dbReference type="GeneID" id="30064069"/>
<dbReference type="EMBL" id="CM000579">
    <property type="protein sequence ID" value="EWG45326.1"/>
    <property type="molecule type" value="Genomic_DNA"/>
</dbReference>
<gene>
    <name evidence="2" type="ORF">FVEG_06152</name>
</gene>
<dbReference type="AlphaFoldDB" id="W7M2T4"/>
<dbReference type="Proteomes" id="UP000009096">
    <property type="component" value="Chromosome 2"/>
</dbReference>
<keyword evidence="3" id="KW-1185">Reference proteome</keyword>
<dbReference type="OrthoDB" id="5221152at2759"/>
<evidence type="ECO:0000313" key="3">
    <source>
        <dbReference type="Proteomes" id="UP000009096"/>
    </source>
</evidence>
<proteinExistence type="predicted"/>
<sequence>MNGQDGNRGALVSWLSSESWCVHPLVGFTSWGKAEGVVVWSWSWSWSWSVGEKDRKWLTLFSFVEHQHQKARQAHRGERDDEIRIFNRERYIRPPRPLSLNLPTSLYSITLPLSISFTYTQKKPNTTTIITMSDSVTPQTPSHFGENKGIKFTFKTGNARYQCVLQDRAHYERTKASRQNSTDSVSSNESIKTEKSSH</sequence>
<name>W7M2T4_GIBM7</name>
<evidence type="ECO:0000256" key="1">
    <source>
        <dbReference type="SAM" id="MobiDB-lite"/>
    </source>
</evidence>
<evidence type="ECO:0000313" key="2">
    <source>
        <dbReference type="EMBL" id="EWG45326.1"/>
    </source>
</evidence>
<dbReference type="EMBL" id="DS022248">
    <property type="protein sequence ID" value="EWG45326.1"/>
    <property type="molecule type" value="Genomic_DNA"/>
</dbReference>
<feature type="compositionally biased region" description="Polar residues" evidence="1">
    <location>
        <begin position="177"/>
        <end position="190"/>
    </location>
</feature>
<accession>W7M2T4</accession>
<feature type="region of interest" description="Disordered" evidence="1">
    <location>
        <begin position="172"/>
        <end position="198"/>
    </location>
</feature>
<reference evidence="2 3" key="1">
    <citation type="journal article" date="2010" name="Nature">
        <title>Comparative genomics reveals mobile pathogenicity chromosomes in Fusarium.</title>
        <authorList>
            <person name="Ma L.J."/>
            <person name="van der Does H.C."/>
            <person name="Borkovich K.A."/>
            <person name="Coleman J.J."/>
            <person name="Daboussi M.J."/>
            <person name="Di Pietro A."/>
            <person name="Dufresne M."/>
            <person name="Freitag M."/>
            <person name="Grabherr M."/>
            <person name="Henrissat B."/>
            <person name="Houterman P.M."/>
            <person name="Kang S."/>
            <person name="Shim W.B."/>
            <person name="Woloshuk C."/>
            <person name="Xie X."/>
            <person name="Xu J.R."/>
            <person name="Antoniw J."/>
            <person name="Baker S.E."/>
            <person name="Bluhm B.H."/>
            <person name="Breakspear A."/>
            <person name="Brown D.W."/>
            <person name="Butchko R.A."/>
            <person name="Chapman S."/>
            <person name="Coulson R."/>
            <person name="Coutinho P.M."/>
            <person name="Danchin E.G."/>
            <person name="Diener A."/>
            <person name="Gale L.R."/>
            <person name="Gardiner D.M."/>
            <person name="Goff S."/>
            <person name="Hammond-Kosack K.E."/>
            <person name="Hilburn K."/>
            <person name="Hua-Van A."/>
            <person name="Jonkers W."/>
            <person name="Kazan K."/>
            <person name="Kodira C.D."/>
            <person name="Koehrsen M."/>
            <person name="Kumar L."/>
            <person name="Lee Y.H."/>
            <person name="Li L."/>
            <person name="Manners J.M."/>
            <person name="Miranda-Saavedra D."/>
            <person name="Mukherjee M."/>
            <person name="Park G."/>
            <person name="Park J."/>
            <person name="Park S.Y."/>
            <person name="Proctor R.H."/>
            <person name="Regev A."/>
            <person name="Ruiz-Roldan M.C."/>
            <person name="Sain D."/>
            <person name="Sakthikumar S."/>
            <person name="Sykes S."/>
            <person name="Schwartz D.C."/>
            <person name="Turgeon B.G."/>
            <person name="Wapinski I."/>
            <person name="Yoder O."/>
            <person name="Young S."/>
            <person name="Zeng Q."/>
            <person name="Zhou S."/>
            <person name="Galagan J."/>
            <person name="Cuomo C.A."/>
            <person name="Kistler H.C."/>
            <person name="Rep M."/>
        </authorList>
    </citation>
    <scope>NUCLEOTIDE SEQUENCE [LARGE SCALE GENOMIC DNA]</scope>
    <source>
        <strain evidence="3">M3125 / FGSC 7600</strain>
    </source>
</reference>
<protein>
    <submittedName>
        <fullName evidence="2">Uncharacterized protein</fullName>
    </submittedName>
</protein>
<dbReference type="eggNOG" id="ENOG502RAI6">
    <property type="taxonomic scope" value="Eukaryota"/>
</dbReference>
<dbReference type="RefSeq" id="XP_018751517.1">
    <property type="nucleotide sequence ID" value="XM_018894433.1"/>
</dbReference>
<organism evidence="2 3">
    <name type="scientific">Gibberella moniliformis (strain M3125 / FGSC 7600)</name>
    <name type="common">Maize ear and stalk rot fungus</name>
    <name type="synonym">Fusarium verticillioides</name>
    <dbReference type="NCBI Taxonomy" id="334819"/>
    <lineage>
        <taxon>Eukaryota</taxon>
        <taxon>Fungi</taxon>
        <taxon>Dikarya</taxon>
        <taxon>Ascomycota</taxon>
        <taxon>Pezizomycotina</taxon>
        <taxon>Sordariomycetes</taxon>
        <taxon>Hypocreomycetidae</taxon>
        <taxon>Hypocreales</taxon>
        <taxon>Nectriaceae</taxon>
        <taxon>Fusarium</taxon>
        <taxon>Fusarium fujikuroi species complex</taxon>
    </lineage>
</organism>
<dbReference type="KEGG" id="fvr:FVEG_06152"/>